<evidence type="ECO:0000313" key="4">
    <source>
        <dbReference type="Proteomes" id="UP001235874"/>
    </source>
</evidence>
<evidence type="ECO:0000256" key="2">
    <source>
        <dbReference type="SAM" id="Phobius"/>
    </source>
</evidence>
<evidence type="ECO:0000313" key="3">
    <source>
        <dbReference type="EMBL" id="WLS46974.1"/>
    </source>
</evidence>
<feature type="transmembrane region" description="Helical" evidence="2">
    <location>
        <begin position="28"/>
        <end position="50"/>
    </location>
</feature>
<gene>
    <name evidence="3" type="ORF">Q3V37_06900</name>
</gene>
<proteinExistence type="predicted"/>
<keyword evidence="4" id="KW-1185">Reference proteome</keyword>
<dbReference type="RefSeq" id="WP_306273136.1">
    <property type="nucleotide sequence ID" value="NZ_CP130472.1"/>
</dbReference>
<protein>
    <recommendedName>
        <fullName evidence="5">PH domain-containing protein</fullName>
    </recommendedName>
</protein>
<evidence type="ECO:0008006" key="5">
    <source>
        <dbReference type="Google" id="ProtNLM"/>
    </source>
</evidence>
<reference evidence="3 4" key="1">
    <citation type="submission" date="2023-07" db="EMBL/GenBank/DDBJ databases">
        <title>Micromonospora profundi TRM 95458 converts glycerol to a new osmotic compound.</title>
        <authorList>
            <person name="Lu D."/>
        </authorList>
    </citation>
    <scope>NUCLEOTIDE SEQUENCE [LARGE SCALE GENOMIC DNA]</scope>
    <source>
        <strain evidence="3 4">TRM95458</strain>
    </source>
</reference>
<sequence length="215" mass="23478">MAVPLAIPAPDATVIPTGRRRARTGLPLALLAVLAGVAGLVAAVAIVGGIHQPRSFVAGLFGAGILMALGVLGVALFVVFWRQRHTRVLIDRTGLWLDTGARRNVVPWRTLAGVGLFQSQGRKIAFHSLELYPTGPIDRDDPVLWTLVRDEEPFRPGLPHLRYRIRIETADVPLAVAAVRHHAPHLWLGEAGRPGGHIGRPDRAGHRERTRARRR</sequence>
<dbReference type="AlphaFoldDB" id="A0AAJ6HZ37"/>
<evidence type="ECO:0000256" key="1">
    <source>
        <dbReference type="SAM" id="MobiDB-lite"/>
    </source>
</evidence>
<accession>A0AAJ6HZ37</accession>
<name>A0AAJ6HZ37_9ACTN</name>
<dbReference type="EMBL" id="CP130472">
    <property type="protein sequence ID" value="WLS46974.1"/>
    <property type="molecule type" value="Genomic_DNA"/>
</dbReference>
<keyword evidence="2" id="KW-0472">Membrane</keyword>
<feature type="transmembrane region" description="Helical" evidence="2">
    <location>
        <begin position="56"/>
        <end position="81"/>
    </location>
</feature>
<feature type="region of interest" description="Disordered" evidence="1">
    <location>
        <begin position="190"/>
        <end position="215"/>
    </location>
</feature>
<keyword evidence="2" id="KW-0812">Transmembrane</keyword>
<dbReference type="KEGG" id="mprn:Q3V37_06900"/>
<organism evidence="3 4">
    <name type="scientific">Micromonospora profundi</name>
    <dbReference type="NCBI Taxonomy" id="1420889"/>
    <lineage>
        <taxon>Bacteria</taxon>
        <taxon>Bacillati</taxon>
        <taxon>Actinomycetota</taxon>
        <taxon>Actinomycetes</taxon>
        <taxon>Micromonosporales</taxon>
        <taxon>Micromonosporaceae</taxon>
        <taxon>Micromonospora</taxon>
    </lineage>
</organism>
<dbReference type="Proteomes" id="UP001235874">
    <property type="component" value="Chromosome"/>
</dbReference>
<keyword evidence="2" id="KW-1133">Transmembrane helix</keyword>